<dbReference type="PROSITE" id="PS51387">
    <property type="entry name" value="FAD_PCMH"/>
    <property type="match status" value="1"/>
</dbReference>
<sequence length="300" mass="32384">MMMKNTHQLTGCLMEKEPLARYTSWRVGGIADRLYKPAGIEDAQQYLKSLPAGEPVLWLGLGSNVLIRDGGVRGSVIYTRGCLKQMEQLADGMLKVEAGVPCALVAKLAAEKGLSGAEFLAGIPGTMGGALAMNAGAFGGETWALVSKVVLLNRHGDLIVRDADDFDVGYRSVSLADDEWFVACYLDIPQGGNKESREKIRQLLAKRSQTQPTNVPSGGSVFKNPEGDHAAHLVEITGLKGYRIGGAQVSEKHSNFILNTGHATAKDIERLIEYVKGQVHKNQGVLLETEVRIIGEEKAQ</sequence>
<dbReference type="Gene3D" id="3.30.43.10">
    <property type="entry name" value="Uridine Diphospho-n-acetylenolpyruvylglucosamine Reductase, domain 2"/>
    <property type="match status" value="1"/>
</dbReference>
<dbReference type="Pfam" id="PF01565">
    <property type="entry name" value="FAD_binding_4"/>
    <property type="match status" value="1"/>
</dbReference>
<dbReference type="SUPFAM" id="SSF56176">
    <property type="entry name" value="FAD-binding/transporter-associated domain-like"/>
    <property type="match status" value="1"/>
</dbReference>
<evidence type="ECO:0000256" key="3">
    <source>
        <dbReference type="ARBA" id="ARBA00004496"/>
    </source>
</evidence>
<dbReference type="Proteomes" id="UP000015462">
    <property type="component" value="Unassembled WGS sequence"/>
</dbReference>
<keyword evidence="13 20" id="KW-0133">Cell shape</keyword>
<dbReference type="PANTHER" id="PTHR21071:SF4">
    <property type="entry name" value="UDP-N-ACETYLENOLPYRUVOYLGLUCOSAMINE REDUCTASE"/>
    <property type="match status" value="1"/>
</dbReference>
<dbReference type="RefSeq" id="WP_015005179.1">
    <property type="nucleotide sequence ID" value="NZ_JARGOU010000021.1"/>
</dbReference>
<comment type="function">
    <text evidence="2 20">Cell wall formation.</text>
</comment>
<keyword evidence="9 20" id="KW-0132">Cell division</keyword>
<evidence type="ECO:0000256" key="5">
    <source>
        <dbReference type="ARBA" id="ARBA00010485"/>
    </source>
</evidence>
<reference evidence="22 23" key="1">
    <citation type="journal article" date="2013" name="Genome Announc.">
        <title>Genome Sequence of the Pyrene- and Fluoranthene-Degrading Bacterium Cycloclasticus sp. Strain PY97M.</title>
        <authorList>
            <person name="Cui Z."/>
            <person name="Xu G."/>
            <person name="Li Q."/>
            <person name="Gao W."/>
            <person name="Zheng L."/>
        </authorList>
    </citation>
    <scope>NUCLEOTIDE SEQUENCE [LARGE SCALE GENOMIC DNA]</scope>
    <source>
        <strain evidence="22 23">PY97M</strain>
    </source>
</reference>
<dbReference type="NCBIfam" id="NF010480">
    <property type="entry name" value="PRK13905.1"/>
    <property type="match status" value="1"/>
</dbReference>
<dbReference type="EC" id="1.3.1.98" evidence="6 20"/>
<feature type="active site" evidence="20">
    <location>
        <position position="171"/>
    </location>
</feature>
<dbReference type="Gene3D" id="3.90.78.10">
    <property type="entry name" value="UDP-N-acetylenolpyruvoylglucosamine reductase, C-terminal domain"/>
    <property type="match status" value="1"/>
</dbReference>
<dbReference type="GO" id="GO:0005829">
    <property type="term" value="C:cytosol"/>
    <property type="evidence" value="ECO:0007669"/>
    <property type="project" value="TreeGrafter"/>
</dbReference>
<keyword evidence="15 20" id="KW-0560">Oxidoreductase</keyword>
<feature type="domain" description="FAD-binding PCMH-type" evidence="21">
    <location>
        <begin position="27"/>
        <end position="207"/>
    </location>
</feature>
<evidence type="ECO:0000256" key="8">
    <source>
        <dbReference type="ARBA" id="ARBA00022490"/>
    </source>
</evidence>
<accession>A0AB33YZ62</accession>
<comment type="pathway">
    <text evidence="4 20">Cell wall biogenesis; peptidoglycan biosynthesis.</text>
</comment>
<dbReference type="GO" id="GO:0008762">
    <property type="term" value="F:UDP-N-acetylmuramate dehydrogenase activity"/>
    <property type="evidence" value="ECO:0007669"/>
    <property type="project" value="UniProtKB-UniRule"/>
</dbReference>
<keyword evidence="12 20" id="KW-0521">NADP</keyword>
<evidence type="ECO:0000256" key="1">
    <source>
        <dbReference type="ARBA" id="ARBA00001974"/>
    </source>
</evidence>
<evidence type="ECO:0000256" key="10">
    <source>
        <dbReference type="ARBA" id="ARBA00022630"/>
    </source>
</evidence>
<protein>
    <recommendedName>
        <fullName evidence="7 20">UDP-N-acetylenolpyruvoylglucosamine reductase</fullName>
        <ecNumber evidence="6 20">1.3.1.98</ecNumber>
    </recommendedName>
    <alternativeName>
        <fullName evidence="18 20">UDP-N-acetylmuramate dehydrogenase</fullName>
    </alternativeName>
</protein>
<evidence type="ECO:0000313" key="23">
    <source>
        <dbReference type="Proteomes" id="UP000015462"/>
    </source>
</evidence>
<dbReference type="SUPFAM" id="SSF56194">
    <property type="entry name" value="Uridine diphospho-N-Acetylenolpyruvylglucosamine reductase, MurB, C-terminal domain"/>
    <property type="match status" value="1"/>
</dbReference>
<keyword evidence="23" id="KW-1185">Reference proteome</keyword>
<dbReference type="InterPro" id="IPR036635">
    <property type="entry name" value="MurB_C_sf"/>
</dbReference>
<evidence type="ECO:0000256" key="2">
    <source>
        <dbReference type="ARBA" id="ARBA00003921"/>
    </source>
</evidence>
<evidence type="ECO:0000256" key="14">
    <source>
        <dbReference type="ARBA" id="ARBA00022984"/>
    </source>
</evidence>
<dbReference type="PANTHER" id="PTHR21071">
    <property type="entry name" value="UDP-N-ACETYLENOLPYRUVOYLGLUCOSAMINE REDUCTASE"/>
    <property type="match status" value="1"/>
</dbReference>
<dbReference type="InterPro" id="IPR011601">
    <property type="entry name" value="MurB_C"/>
</dbReference>
<evidence type="ECO:0000259" key="21">
    <source>
        <dbReference type="PROSITE" id="PS51387"/>
    </source>
</evidence>
<keyword evidence="11 20" id="KW-0274">FAD</keyword>
<dbReference type="GO" id="GO:0009252">
    <property type="term" value="P:peptidoglycan biosynthetic process"/>
    <property type="evidence" value="ECO:0007669"/>
    <property type="project" value="UniProtKB-UniRule"/>
</dbReference>
<evidence type="ECO:0000256" key="15">
    <source>
        <dbReference type="ARBA" id="ARBA00023002"/>
    </source>
</evidence>
<keyword evidence="8 20" id="KW-0963">Cytoplasm</keyword>
<keyword evidence="16 20" id="KW-0131">Cell cycle</keyword>
<keyword evidence="14 20" id="KW-0573">Peptidoglycan synthesis</keyword>
<dbReference type="GO" id="GO:0008360">
    <property type="term" value="P:regulation of cell shape"/>
    <property type="evidence" value="ECO:0007669"/>
    <property type="project" value="UniProtKB-KW"/>
</dbReference>
<dbReference type="InterPro" id="IPR016167">
    <property type="entry name" value="FAD-bd_PCMH_sub1"/>
</dbReference>
<keyword evidence="17 20" id="KW-0961">Cell wall biogenesis/degradation</keyword>
<evidence type="ECO:0000256" key="9">
    <source>
        <dbReference type="ARBA" id="ARBA00022618"/>
    </source>
</evidence>
<dbReference type="Gene3D" id="3.30.465.10">
    <property type="match status" value="1"/>
</dbReference>
<evidence type="ECO:0000256" key="17">
    <source>
        <dbReference type="ARBA" id="ARBA00023316"/>
    </source>
</evidence>
<evidence type="ECO:0000256" key="12">
    <source>
        <dbReference type="ARBA" id="ARBA00022857"/>
    </source>
</evidence>
<organism evidence="22 23">
    <name type="scientific">Cycloclasticus pugetii</name>
    <dbReference type="NCBI Taxonomy" id="34068"/>
    <lineage>
        <taxon>Bacteria</taxon>
        <taxon>Pseudomonadati</taxon>
        <taxon>Pseudomonadota</taxon>
        <taxon>Gammaproteobacteria</taxon>
        <taxon>Thiotrichales</taxon>
        <taxon>Piscirickettsiaceae</taxon>
        <taxon>Cycloclasticus</taxon>
    </lineage>
</organism>
<gene>
    <name evidence="20 22" type="primary">murB</name>
    <name evidence="22" type="ORF">L196_10534</name>
</gene>
<comment type="similarity">
    <text evidence="5 20">Belongs to the MurB family.</text>
</comment>
<comment type="cofactor">
    <cofactor evidence="1 20">
        <name>FAD</name>
        <dbReference type="ChEBI" id="CHEBI:57692"/>
    </cofactor>
</comment>
<evidence type="ECO:0000256" key="13">
    <source>
        <dbReference type="ARBA" id="ARBA00022960"/>
    </source>
</evidence>
<dbReference type="InterPro" id="IPR016166">
    <property type="entry name" value="FAD-bd_PCMH"/>
</dbReference>
<dbReference type="InterPro" id="IPR016169">
    <property type="entry name" value="FAD-bd_PCMH_sub2"/>
</dbReference>
<comment type="caution">
    <text evidence="22">The sequence shown here is derived from an EMBL/GenBank/DDBJ whole genome shotgun (WGS) entry which is preliminary data.</text>
</comment>
<keyword evidence="10 20" id="KW-0285">Flavoprotein</keyword>
<evidence type="ECO:0000256" key="4">
    <source>
        <dbReference type="ARBA" id="ARBA00004752"/>
    </source>
</evidence>
<dbReference type="InterPro" id="IPR003170">
    <property type="entry name" value="MurB"/>
</dbReference>
<evidence type="ECO:0000256" key="11">
    <source>
        <dbReference type="ARBA" id="ARBA00022827"/>
    </source>
</evidence>
<evidence type="ECO:0000256" key="6">
    <source>
        <dbReference type="ARBA" id="ARBA00012518"/>
    </source>
</evidence>
<comment type="subcellular location">
    <subcellularLocation>
        <location evidence="3 20">Cytoplasm</location>
    </subcellularLocation>
</comment>
<dbReference type="InterPro" id="IPR006094">
    <property type="entry name" value="Oxid_FAD_bind_N"/>
</dbReference>
<evidence type="ECO:0000313" key="22">
    <source>
        <dbReference type="EMBL" id="EPD12235.1"/>
    </source>
</evidence>
<dbReference type="GO" id="GO:0071555">
    <property type="term" value="P:cell wall organization"/>
    <property type="evidence" value="ECO:0007669"/>
    <property type="project" value="UniProtKB-KW"/>
</dbReference>
<evidence type="ECO:0000256" key="19">
    <source>
        <dbReference type="ARBA" id="ARBA00048914"/>
    </source>
</evidence>
<dbReference type="HAMAP" id="MF_00037">
    <property type="entry name" value="MurB"/>
    <property type="match status" value="1"/>
</dbReference>
<dbReference type="NCBIfam" id="TIGR00179">
    <property type="entry name" value="murB"/>
    <property type="match status" value="1"/>
</dbReference>
<name>A0AB33YZ62_9GAMM</name>
<evidence type="ECO:0000256" key="16">
    <source>
        <dbReference type="ARBA" id="ARBA00023306"/>
    </source>
</evidence>
<dbReference type="Pfam" id="PF02873">
    <property type="entry name" value="MurB_C"/>
    <property type="match status" value="1"/>
</dbReference>
<dbReference type="InterPro" id="IPR036318">
    <property type="entry name" value="FAD-bd_PCMH-like_sf"/>
</dbReference>
<evidence type="ECO:0000256" key="7">
    <source>
        <dbReference type="ARBA" id="ARBA00015188"/>
    </source>
</evidence>
<feature type="active site" evidence="20">
    <location>
        <position position="290"/>
    </location>
</feature>
<feature type="active site" description="Proton donor" evidence="20">
    <location>
        <position position="220"/>
    </location>
</feature>
<evidence type="ECO:0000256" key="18">
    <source>
        <dbReference type="ARBA" id="ARBA00031026"/>
    </source>
</evidence>
<proteinExistence type="inferred from homology"/>
<dbReference type="AlphaFoldDB" id="A0AB33YZ62"/>
<comment type="catalytic activity">
    <reaction evidence="19 20">
        <text>UDP-N-acetyl-alpha-D-muramate + NADP(+) = UDP-N-acetyl-3-O-(1-carboxyvinyl)-alpha-D-glucosamine + NADPH + H(+)</text>
        <dbReference type="Rhea" id="RHEA:12248"/>
        <dbReference type="ChEBI" id="CHEBI:15378"/>
        <dbReference type="ChEBI" id="CHEBI:57783"/>
        <dbReference type="ChEBI" id="CHEBI:58349"/>
        <dbReference type="ChEBI" id="CHEBI:68483"/>
        <dbReference type="ChEBI" id="CHEBI:70757"/>
        <dbReference type="EC" id="1.3.1.98"/>
    </reaction>
</comment>
<dbReference type="GO" id="GO:0071949">
    <property type="term" value="F:FAD binding"/>
    <property type="evidence" value="ECO:0007669"/>
    <property type="project" value="InterPro"/>
</dbReference>
<dbReference type="EMBL" id="ASHL01000012">
    <property type="protein sequence ID" value="EPD12235.1"/>
    <property type="molecule type" value="Genomic_DNA"/>
</dbReference>
<dbReference type="GO" id="GO:0051301">
    <property type="term" value="P:cell division"/>
    <property type="evidence" value="ECO:0007669"/>
    <property type="project" value="UniProtKB-KW"/>
</dbReference>
<evidence type="ECO:0000256" key="20">
    <source>
        <dbReference type="HAMAP-Rule" id="MF_00037"/>
    </source>
</evidence>